<name>A0A2Z6P5F0_TRISU</name>
<dbReference type="AlphaFoldDB" id="A0A2Z6P5F0"/>
<sequence length="120" mass="13163">METTRICALISLALCIFISDICIKIEGKEVDGICNSDRQCHEYGCPDGTHAVCDRGRCWCSDSPLTEVAKELFQQPCTSGQQCQPACIGGRHGNVNLDVRKENVEYVISDDVGVLITILK</sequence>
<reference evidence="3" key="1">
    <citation type="journal article" date="2017" name="Front. Plant Sci.">
        <title>Climate Clever Clovers: New Paradigm to Reduce the Environmental Footprint of Ruminants by Breeding Low Methanogenic Forages Utilizing Haplotype Variation.</title>
        <authorList>
            <person name="Kaur P."/>
            <person name="Appels R."/>
            <person name="Bayer P.E."/>
            <person name="Keeble-Gagnere G."/>
            <person name="Wang J."/>
            <person name="Hirakawa H."/>
            <person name="Shirasawa K."/>
            <person name="Vercoe P."/>
            <person name="Stefanova K."/>
            <person name="Durmic Z."/>
            <person name="Nichols P."/>
            <person name="Revell C."/>
            <person name="Isobe S.N."/>
            <person name="Edwards D."/>
            <person name="Erskine W."/>
        </authorList>
    </citation>
    <scope>NUCLEOTIDE SEQUENCE [LARGE SCALE GENOMIC DNA]</scope>
    <source>
        <strain evidence="3">cv. Daliak</strain>
    </source>
</reference>
<accession>A0A2Z6P5F0</accession>
<feature type="chain" id="PRO_5016443235" evidence="1">
    <location>
        <begin position="28"/>
        <end position="120"/>
    </location>
</feature>
<gene>
    <name evidence="2" type="ORF">TSUD_119750</name>
</gene>
<evidence type="ECO:0000313" key="2">
    <source>
        <dbReference type="EMBL" id="GAU38909.1"/>
    </source>
</evidence>
<evidence type="ECO:0000313" key="3">
    <source>
        <dbReference type="Proteomes" id="UP000242715"/>
    </source>
</evidence>
<keyword evidence="1" id="KW-0732">Signal</keyword>
<organism evidence="2 3">
    <name type="scientific">Trifolium subterraneum</name>
    <name type="common">Subterranean clover</name>
    <dbReference type="NCBI Taxonomy" id="3900"/>
    <lineage>
        <taxon>Eukaryota</taxon>
        <taxon>Viridiplantae</taxon>
        <taxon>Streptophyta</taxon>
        <taxon>Embryophyta</taxon>
        <taxon>Tracheophyta</taxon>
        <taxon>Spermatophyta</taxon>
        <taxon>Magnoliopsida</taxon>
        <taxon>eudicotyledons</taxon>
        <taxon>Gunneridae</taxon>
        <taxon>Pentapetalae</taxon>
        <taxon>rosids</taxon>
        <taxon>fabids</taxon>
        <taxon>Fabales</taxon>
        <taxon>Fabaceae</taxon>
        <taxon>Papilionoideae</taxon>
        <taxon>50 kb inversion clade</taxon>
        <taxon>NPAAA clade</taxon>
        <taxon>Hologalegina</taxon>
        <taxon>IRL clade</taxon>
        <taxon>Trifolieae</taxon>
        <taxon>Trifolium</taxon>
    </lineage>
</organism>
<evidence type="ECO:0000256" key="1">
    <source>
        <dbReference type="SAM" id="SignalP"/>
    </source>
</evidence>
<keyword evidence="3" id="KW-1185">Reference proteome</keyword>
<dbReference type="EMBL" id="DF973736">
    <property type="protein sequence ID" value="GAU38909.1"/>
    <property type="molecule type" value="Genomic_DNA"/>
</dbReference>
<protein>
    <submittedName>
        <fullName evidence="2">Uncharacterized protein</fullName>
    </submittedName>
</protein>
<feature type="signal peptide" evidence="1">
    <location>
        <begin position="1"/>
        <end position="27"/>
    </location>
</feature>
<dbReference type="Proteomes" id="UP000242715">
    <property type="component" value="Unassembled WGS sequence"/>
</dbReference>
<proteinExistence type="predicted"/>